<evidence type="ECO:0000313" key="10">
    <source>
        <dbReference type="Proteomes" id="UP000251402"/>
    </source>
</evidence>
<dbReference type="EMBL" id="CP043450">
    <property type="protein sequence ID" value="QEM11758.1"/>
    <property type="molecule type" value="Genomic_DNA"/>
</dbReference>
<dbReference type="KEGG" id="mrub:DEO27_017570"/>
<keyword evidence="3 7" id="KW-1134">Transmembrane beta strand</keyword>
<reference evidence="9" key="1">
    <citation type="submission" date="2019-08" db="EMBL/GenBank/DDBJ databases">
        <title>Comparative genome analysis confer to the adaptation heavy metal polluted environment.</title>
        <authorList>
            <person name="Li Y."/>
        </authorList>
    </citation>
    <scope>NUCLEOTIDE SEQUENCE [LARGE SCALE GENOMIC DNA]</scope>
    <source>
        <strain evidence="9">P1</strain>
    </source>
</reference>
<evidence type="ECO:0000256" key="3">
    <source>
        <dbReference type="ARBA" id="ARBA00022452"/>
    </source>
</evidence>
<keyword evidence="5 7" id="KW-0472">Membrane</keyword>
<dbReference type="Pfam" id="PF07715">
    <property type="entry name" value="Plug"/>
    <property type="match status" value="1"/>
</dbReference>
<comment type="similarity">
    <text evidence="7">Belongs to the TonB-dependent receptor family.</text>
</comment>
<dbReference type="InterPro" id="IPR037066">
    <property type="entry name" value="Plug_dom_sf"/>
</dbReference>
<dbReference type="OrthoDB" id="9768177at2"/>
<dbReference type="InterPro" id="IPR039426">
    <property type="entry name" value="TonB-dep_rcpt-like"/>
</dbReference>
<accession>A0A5C1I2Y9</accession>
<dbReference type="PROSITE" id="PS52016">
    <property type="entry name" value="TONB_DEPENDENT_REC_3"/>
    <property type="match status" value="1"/>
</dbReference>
<evidence type="ECO:0000256" key="2">
    <source>
        <dbReference type="ARBA" id="ARBA00022448"/>
    </source>
</evidence>
<keyword evidence="6 7" id="KW-0998">Cell outer membrane</keyword>
<dbReference type="RefSeq" id="WP_146749961.1">
    <property type="nucleotide sequence ID" value="NZ_CP043450.1"/>
</dbReference>
<keyword evidence="2 7" id="KW-0813">Transport</keyword>
<evidence type="ECO:0000256" key="4">
    <source>
        <dbReference type="ARBA" id="ARBA00022692"/>
    </source>
</evidence>
<dbReference type="SUPFAM" id="SSF56935">
    <property type="entry name" value="Porins"/>
    <property type="match status" value="1"/>
</dbReference>
<dbReference type="InterPro" id="IPR036942">
    <property type="entry name" value="Beta-barrel_TonB_sf"/>
</dbReference>
<protein>
    <submittedName>
        <fullName evidence="9">TonB-dependent receptor</fullName>
    </submittedName>
</protein>
<evidence type="ECO:0000256" key="1">
    <source>
        <dbReference type="ARBA" id="ARBA00004571"/>
    </source>
</evidence>
<evidence type="ECO:0000256" key="7">
    <source>
        <dbReference type="PROSITE-ProRule" id="PRU01360"/>
    </source>
</evidence>
<dbReference type="Pfam" id="PF13715">
    <property type="entry name" value="CarbopepD_reg_2"/>
    <property type="match status" value="1"/>
</dbReference>
<dbReference type="InterPro" id="IPR023997">
    <property type="entry name" value="TonB-dep_OMP_SusC/RagA_CS"/>
</dbReference>
<evidence type="ECO:0000256" key="5">
    <source>
        <dbReference type="ARBA" id="ARBA00023136"/>
    </source>
</evidence>
<dbReference type="InterPro" id="IPR023996">
    <property type="entry name" value="TonB-dep_OMP_SusC/RagA"/>
</dbReference>
<evidence type="ECO:0000259" key="8">
    <source>
        <dbReference type="Pfam" id="PF07715"/>
    </source>
</evidence>
<dbReference type="SUPFAM" id="SSF49464">
    <property type="entry name" value="Carboxypeptidase regulatory domain-like"/>
    <property type="match status" value="1"/>
</dbReference>
<feature type="domain" description="TonB-dependent receptor plug" evidence="8">
    <location>
        <begin position="132"/>
        <end position="278"/>
    </location>
</feature>
<organism evidence="9 10">
    <name type="scientific">Mucilaginibacter rubeus</name>
    <dbReference type="NCBI Taxonomy" id="2027860"/>
    <lineage>
        <taxon>Bacteria</taxon>
        <taxon>Pseudomonadati</taxon>
        <taxon>Bacteroidota</taxon>
        <taxon>Sphingobacteriia</taxon>
        <taxon>Sphingobacteriales</taxon>
        <taxon>Sphingobacteriaceae</taxon>
        <taxon>Mucilaginibacter</taxon>
    </lineage>
</organism>
<dbReference type="Proteomes" id="UP000251402">
    <property type="component" value="Chromosome"/>
</dbReference>
<evidence type="ECO:0000256" key="6">
    <source>
        <dbReference type="ARBA" id="ARBA00023237"/>
    </source>
</evidence>
<dbReference type="Gene3D" id="2.170.130.10">
    <property type="entry name" value="TonB-dependent receptor, plug domain"/>
    <property type="match status" value="1"/>
</dbReference>
<dbReference type="GO" id="GO:0009279">
    <property type="term" value="C:cell outer membrane"/>
    <property type="evidence" value="ECO:0007669"/>
    <property type="project" value="UniProtKB-SubCell"/>
</dbReference>
<dbReference type="AlphaFoldDB" id="A0A5C1I2Y9"/>
<dbReference type="NCBIfam" id="TIGR04056">
    <property type="entry name" value="OMP_RagA_SusC"/>
    <property type="match status" value="1"/>
</dbReference>
<name>A0A5C1I2Y9_9SPHI</name>
<proteinExistence type="inferred from homology"/>
<keyword evidence="4 7" id="KW-0812">Transmembrane</keyword>
<dbReference type="InterPro" id="IPR012910">
    <property type="entry name" value="Plug_dom"/>
</dbReference>
<dbReference type="NCBIfam" id="TIGR04057">
    <property type="entry name" value="SusC_RagA_signa"/>
    <property type="match status" value="1"/>
</dbReference>
<evidence type="ECO:0000313" key="9">
    <source>
        <dbReference type="EMBL" id="QEM11758.1"/>
    </source>
</evidence>
<keyword evidence="10" id="KW-1185">Reference proteome</keyword>
<sequence>MSKNMIRLMSSLGLLKRNLFYSLIAFIAVILSFSEAKGHSAAAHKISGIVSGSDGPLEGVSVKVKGSRQASITNVKGFYEIVAEEGEIIVFTCIGYKPLEVAVAAKSMINVSLVPDVSGLNQVVVVAYGRLKKKDLTGSVSSIDAQSIQDIPFTTVDNAVAGKAAGVQVTKSDGSPGGSVRVRIRGSSSLLGGNDPLYVIDGVPVQVSSNFISPGYDVSSPVGNNVTASGGVSAGLSTSFVNGLNSLGGLNPDDIESITILKDASSTAIYGSKAANGVVIITTKQGRRDQSPQINASYYTTVSAPKTPKVLNASEYRLLMTEAARNDYDARTANGSAIPAVVNTLLNNPSAFFGNASTNWIEQVTRTTVSHNAELSLQGGSAKSRYFSSLSYNNTPGVVAATAFQRISGKLDLENNISDKFRFSSNFIMGYTNQDIGDGAYGQALSARPDYAVRDVNGNFTDFSAVGAAYQGYLNPAALLTATNNASTFSLLGSVSVSYEILPGLSFKSMASLNMQAYNQRNYTPSYVQIGSFYGNVANTGGIGGNSNSRLANWFFENTLSYNKSFNGGHKLDLLAGTSYETKKTSFFSATATGYPNDNLLNNLSSAVTPLYVRGDDPSKPQSYLLSFYIRANYAYLDKYLFTITGRTDGSSKFGPNNKFGYFPSGAVAWRASQESFLKNVSWISDLKIRSSYGVTGNQNIGDQMYRTLYTPYAYNGSSALIPTQLGNQAIKWETTKEFDAGSDLSLFRDRLQLVFDYYDKRTNGALLALPIAPGSAYSTLLSNAVNIKNSGFEFTIQGDIIKSPDFKWSASFNISFNRSLVTKLNANADLTQLGNLTGLDYGNTTLIQGKPLGLITGYTVTGIIKNQDQLAAYKQQLGAYARVYFPYLGIGDPMYKLVTSNVTNNAIDSKSIIAEAATKYYGGFSQGVTYKRFDLQLFFTYSQGGKLLWGDHISSVQFVGTANANAVMLDRFNPANTGSNMPRLLFGSDANYYKSSLDVFSSSYVKLRSVSFTYHLNKGAWMERSGLKNAQLFASATNLFTFTKYPGNDPETAEDPYSVNGGYLDVSNYPTVRTFSLGLKAGF</sequence>
<dbReference type="InterPro" id="IPR008969">
    <property type="entry name" value="CarboxyPept-like_regulatory"/>
</dbReference>
<comment type="subcellular location">
    <subcellularLocation>
        <location evidence="1 7">Cell outer membrane</location>
        <topology evidence="1 7">Multi-pass membrane protein</topology>
    </subcellularLocation>
</comment>
<dbReference type="Gene3D" id="2.40.170.20">
    <property type="entry name" value="TonB-dependent receptor, beta-barrel domain"/>
    <property type="match status" value="1"/>
</dbReference>
<gene>
    <name evidence="9" type="ORF">DEO27_017570</name>
</gene>
<keyword evidence="9" id="KW-0675">Receptor</keyword>